<protein>
    <submittedName>
        <fullName evidence="2">Uncharacterized protein</fullName>
    </submittedName>
</protein>
<gene>
    <name evidence="2" type="ORF">EYF80_026828</name>
</gene>
<comment type="caution">
    <text evidence="2">The sequence shown here is derived from an EMBL/GenBank/DDBJ whole genome shotgun (WGS) entry which is preliminary data.</text>
</comment>
<organism evidence="2 3">
    <name type="scientific">Liparis tanakae</name>
    <name type="common">Tanaka's snailfish</name>
    <dbReference type="NCBI Taxonomy" id="230148"/>
    <lineage>
        <taxon>Eukaryota</taxon>
        <taxon>Metazoa</taxon>
        <taxon>Chordata</taxon>
        <taxon>Craniata</taxon>
        <taxon>Vertebrata</taxon>
        <taxon>Euteleostomi</taxon>
        <taxon>Actinopterygii</taxon>
        <taxon>Neopterygii</taxon>
        <taxon>Teleostei</taxon>
        <taxon>Neoteleostei</taxon>
        <taxon>Acanthomorphata</taxon>
        <taxon>Eupercaria</taxon>
        <taxon>Perciformes</taxon>
        <taxon>Cottioidei</taxon>
        <taxon>Cottales</taxon>
        <taxon>Liparidae</taxon>
        <taxon>Liparis</taxon>
    </lineage>
</organism>
<keyword evidence="3" id="KW-1185">Reference proteome</keyword>
<feature type="region of interest" description="Disordered" evidence="1">
    <location>
        <begin position="67"/>
        <end position="95"/>
    </location>
</feature>
<sequence length="127" mass="13698">MASRMKLSAEENVPVADAHSLTVNHPPARGIGSCTADSSLAPFHGRPLKQESKDSLVTHFLSEGTVGPRISNEADKDKLQKQSHKWPSNAGARSHDVPVGRRALLATAFSVISMVAQYSDSILHFLK</sequence>
<dbReference type="Proteomes" id="UP000314294">
    <property type="component" value="Unassembled WGS sequence"/>
</dbReference>
<reference evidence="2 3" key="1">
    <citation type="submission" date="2019-03" db="EMBL/GenBank/DDBJ databases">
        <title>First draft genome of Liparis tanakae, snailfish: a comprehensive survey of snailfish specific genes.</title>
        <authorList>
            <person name="Kim W."/>
            <person name="Song I."/>
            <person name="Jeong J.-H."/>
            <person name="Kim D."/>
            <person name="Kim S."/>
            <person name="Ryu S."/>
            <person name="Song J.Y."/>
            <person name="Lee S.K."/>
        </authorList>
    </citation>
    <scope>NUCLEOTIDE SEQUENCE [LARGE SCALE GENOMIC DNA]</scope>
    <source>
        <tissue evidence="2">Muscle</tissue>
    </source>
</reference>
<evidence type="ECO:0000313" key="2">
    <source>
        <dbReference type="EMBL" id="TNN62948.1"/>
    </source>
</evidence>
<proteinExistence type="predicted"/>
<evidence type="ECO:0000256" key="1">
    <source>
        <dbReference type="SAM" id="MobiDB-lite"/>
    </source>
</evidence>
<dbReference type="EMBL" id="SRLO01000283">
    <property type="protein sequence ID" value="TNN62948.1"/>
    <property type="molecule type" value="Genomic_DNA"/>
</dbReference>
<name>A0A4Z2HAP1_9TELE</name>
<evidence type="ECO:0000313" key="3">
    <source>
        <dbReference type="Proteomes" id="UP000314294"/>
    </source>
</evidence>
<dbReference type="AlphaFoldDB" id="A0A4Z2HAP1"/>
<accession>A0A4Z2HAP1</accession>